<sequence>MSMDKGTEIMTQAQIDAAVERALAKAYEGKSLVYSTPESIRQGEEIMAQARIDAAHNLAERIKRGEFIPFRQLRVAWPVEHAAINEAVATDRLFSVIGPSNENYYPAFYNDPSLDRGTLEKVSKALGSLPAVVKYHFFTAKFFSLGETPLEALRKGRVEQVLAIAANYAER</sequence>
<accession>A0ABM8C4H8</accession>
<keyword evidence="2" id="KW-1185">Reference proteome</keyword>
<reference evidence="1" key="1">
    <citation type="submission" date="2022-11" db="EMBL/GenBank/DDBJ databases">
        <title>Isolation and characterization of PLA-degrading bacterium Massilia sp. from Antarctic soil.</title>
        <authorList>
            <person name="Sato K."/>
            <person name="Gomez-Fuentes C."/>
            <person name="Ahmad S.A."/>
            <person name="Zulkharnain A."/>
        </authorList>
    </citation>
    <scope>NUCLEOTIDE SEQUENCE</scope>
    <source>
        <strain evidence="1">N-3</strain>
    </source>
</reference>
<evidence type="ECO:0000313" key="2">
    <source>
        <dbReference type="Proteomes" id="UP001163336"/>
    </source>
</evidence>
<protein>
    <submittedName>
        <fullName evidence="1">Uncharacterized protein</fullName>
    </submittedName>
</protein>
<organism evidence="1 2">
    <name type="scientific">Massilia varians</name>
    <dbReference type="NCBI Taxonomy" id="457921"/>
    <lineage>
        <taxon>Bacteria</taxon>
        <taxon>Pseudomonadati</taxon>
        <taxon>Pseudomonadota</taxon>
        <taxon>Betaproteobacteria</taxon>
        <taxon>Burkholderiales</taxon>
        <taxon>Oxalobacteraceae</taxon>
        <taxon>Telluria group</taxon>
        <taxon>Massilia</taxon>
    </lineage>
</organism>
<proteinExistence type="predicted"/>
<gene>
    <name evidence="1" type="ORF">MasN3_15960</name>
</gene>
<evidence type="ECO:0000313" key="1">
    <source>
        <dbReference type="EMBL" id="BDT58102.1"/>
    </source>
</evidence>
<dbReference type="RefSeq" id="WP_281913442.1">
    <property type="nucleotide sequence ID" value="NZ_AP026966.1"/>
</dbReference>
<name>A0ABM8C4H8_9BURK</name>
<dbReference type="EMBL" id="AP026966">
    <property type="protein sequence ID" value="BDT58102.1"/>
    <property type="molecule type" value="Genomic_DNA"/>
</dbReference>
<dbReference type="Proteomes" id="UP001163336">
    <property type="component" value="Chromosome"/>
</dbReference>